<dbReference type="GO" id="GO:0005814">
    <property type="term" value="C:centriole"/>
    <property type="evidence" value="ECO:0007669"/>
    <property type="project" value="TreeGrafter"/>
</dbReference>
<organism evidence="7 8">
    <name type="scientific">Catenaria anguillulae PL171</name>
    <dbReference type="NCBI Taxonomy" id="765915"/>
    <lineage>
        <taxon>Eukaryota</taxon>
        <taxon>Fungi</taxon>
        <taxon>Fungi incertae sedis</taxon>
        <taxon>Blastocladiomycota</taxon>
        <taxon>Blastocladiomycetes</taxon>
        <taxon>Blastocladiales</taxon>
        <taxon>Catenariaceae</taxon>
        <taxon>Catenaria</taxon>
    </lineage>
</organism>
<feature type="compositionally biased region" description="Low complexity" evidence="4">
    <location>
        <begin position="708"/>
        <end position="731"/>
    </location>
</feature>
<dbReference type="Gene3D" id="1.25.10.10">
    <property type="entry name" value="Leucine-rich Repeat Variant"/>
    <property type="match status" value="1"/>
</dbReference>
<feature type="compositionally biased region" description="Polar residues" evidence="4">
    <location>
        <begin position="652"/>
        <end position="667"/>
    </location>
</feature>
<evidence type="ECO:0000313" key="8">
    <source>
        <dbReference type="Proteomes" id="UP000193411"/>
    </source>
</evidence>
<dbReference type="InterPro" id="IPR040369">
    <property type="entry name" value="ARMC9"/>
</dbReference>
<dbReference type="InterPro" id="IPR011989">
    <property type="entry name" value="ARM-like"/>
</dbReference>
<evidence type="ECO:0000256" key="3">
    <source>
        <dbReference type="ARBA" id="ARBA00023273"/>
    </source>
</evidence>
<dbReference type="AlphaFoldDB" id="A0A1Y2H850"/>
<feature type="compositionally biased region" description="Low complexity" evidence="4">
    <location>
        <begin position="676"/>
        <end position="694"/>
    </location>
</feature>
<dbReference type="InterPro" id="IPR048959">
    <property type="entry name" value="ARMC9_ARM_dom"/>
</dbReference>
<dbReference type="Proteomes" id="UP000193411">
    <property type="component" value="Unassembled WGS sequence"/>
</dbReference>
<feature type="compositionally biased region" description="Acidic residues" evidence="4">
    <location>
        <begin position="579"/>
        <end position="610"/>
    </location>
</feature>
<evidence type="ECO:0000256" key="1">
    <source>
        <dbReference type="ARBA" id="ARBA00004120"/>
    </source>
</evidence>
<feature type="domain" description="ARMC9 CTLH-like" evidence="6">
    <location>
        <begin position="53"/>
        <end position="182"/>
    </location>
</feature>
<dbReference type="EMBL" id="MCFL01000100">
    <property type="protein sequence ID" value="ORZ30131.1"/>
    <property type="molecule type" value="Genomic_DNA"/>
</dbReference>
<dbReference type="GO" id="GO:0097542">
    <property type="term" value="C:ciliary tip"/>
    <property type="evidence" value="ECO:0007669"/>
    <property type="project" value="TreeGrafter"/>
</dbReference>
<dbReference type="SUPFAM" id="SSF48371">
    <property type="entry name" value="ARM repeat"/>
    <property type="match status" value="1"/>
</dbReference>
<proteinExistence type="predicted"/>
<keyword evidence="3" id="KW-0966">Cell projection</keyword>
<sequence>MNITERQAASLVREFLDCSNLTDTLTTFKTEYAARGHTFLPLASAKATVTSADIKASLLKHFNHGERGQFFNLWDTHIPDGTRNGPDAMRLEFYTSIHFAIFPANKHVEQGVTKLPISSTLDTFKAFLETRGSQLSQTAEFLPYYALPYMPDPSSHPTFAALFTKDWLTDLRTRLTAFIDTNVHVHVPSRLSDMIVSMEELKAKDIRLLKRHQVLQADYHNLLAIASELIGALANSLNGQRISQEYVAGVLERMQALRKNSSMSGNGGTGTGHQGSGTGGGGQQFGPKYLNYEAIKSLLASHDGGANGARTKVVLLHALRQRAIHQPTAQHQRLVIKTFIDYDLLHFHSTAHQPLLDLFTNSHHPALKDQAAKFANLLCSYHVGRAYFTHQHEHAFLKTILAALKTADRPTTHHHCLGILEKLSLRRSVQSYLILQADMIQYLVVSVLPDAQDQLADATVVYAVALLLNLCQRTAGKRRIAREADRGKLLDAVLKQLANLLEHAEPLVKSYVHGILFTLADVPVIAERAKEMGLPEMIGYIRESMAKGGGAGMQDDVLVRQMDRLLAKFRKGGNAGAWDTEELTGSDDDEADDDGEEEVEECDAGEEADASAELGGEAGAGDEALGEEFLRQFAAPDSRSQGKLVPAKPVVKQSNPGHDSQASTNVMDQLRRQVSDARAAAAAGSSRPSSAGRLPTPPTSGSMGGGLMASQSSPPAAARRPSSTARTSSPLARPPSVGPGNPIESPLTRSRAVKVSQPGGMVGSSLIRDEHSTSPLPPPRLKDGRELGRQELIEYTGAFSTRTKLARTPPTSST</sequence>
<evidence type="ECO:0000256" key="4">
    <source>
        <dbReference type="SAM" id="MobiDB-lite"/>
    </source>
</evidence>
<evidence type="ECO:0000256" key="2">
    <source>
        <dbReference type="ARBA" id="ARBA00022794"/>
    </source>
</evidence>
<dbReference type="PANTHER" id="PTHR14881:SF4">
    <property type="entry name" value="LISH DOMAIN-CONTAINING PROTEIN ARMC9"/>
    <property type="match status" value="1"/>
</dbReference>
<keyword evidence="8" id="KW-1185">Reference proteome</keyword>
<accession>A0A1Y2H850</accession>
<feature type="domain" description="LisH" evidence="5">
    <location>
        <begin position="435"/>
        <end position="544"/>
    </location>
</feature>
<feature type="region of interest" description="Disordered" evidence="4">
    <location>
        <begin position="636"/>
        <end position="785"/>
    </location>
</feature>
<dbReference type="OrthoDB" id="193023at2759"/>
<feature type="compositionally biased region" description="Gly residues" evidence="4">
    <location>
        <begin position="265"/>
        <end position="283"/>
    </location>
</feature>
<dbReference type="InterPro" id="IPR056327">
    <property type="entry name" value="ARMC9_CTLH-like_dom"/>
</dbReference>
<feature type="region of interest" description="Disordered" evidence="4">
    <location>
        <begin position="260"/>
        <end position="283"/>
    </location>
</feature>
<dbReference type="InterPro" id="IPR016024">
    <property type="entry name" value="ARM-type_fold"/>
</dbReference>
<comment type="subcellular location">
    <subcellularLocation>
        <location evidence="1">Cytoplasm</location>
        <location evidence="1">Cytoskeleton</location>
        <location evidence="1">Cilium basal body</location>
    </subcellularLocation>
</comment>
<evidence type="ECO:0008006" key="9">
    <source>
        <dbReference type="Google" id="ProtNLM"/>
    </source>
</evidence>
<dbReference type="Pfam" id="PF23138">
    <property type="entry name" value="CTLH_Armc9"/>
    <property type="match status" value="1"/>
</dbReference>
<name>A0A1Y2H850_9FUNG</name>
<dbReference type="PANTHER" id="PTHR14881">
    <property type="entry name" value="LISH DOMAIN-CONTAINING PROTEIN ARMC9"/>
    <property type="match status" value="1"/>
</dbReference>
<dbReference type="Pfam" id="PF21050">
    <property type="entry name" value="ARMC9_ARM"/>
    <property type="match status" value="1"/>
</dbReference>
<comment type="caution">
    <text evidence="7">The sequence shown here is derived from an EMBL/GenBank/DDBJ whole genome shotgun (WGS) entry which is preliminary data.</text>
</comment>
<evidence type="ECO:0000259" key="5">
    <source>
        <dbReference type="Pfam" id="PF21050"/>
    </source>
</evidence>
<protein>
    <recommendedName>
        <fullName evidence="9">LisH domain-containing protein ARMC9</fullName>
    </recommendedName>
</protein>
<reference evidence="7 8" key="1">
    <citation type="submission" date="2016-07" db="EMBL/GenBank/DDBJ databases">
        <title>Pervasive Adenine N6-methylation of Active Genes in Fungi.</title>
        <authorList>
            <consortium name="DOE Joint Genome Institute"/>
            <person name="Mondo S.J."/>
            <person name="Dannebaum R.O."/>
            <person name="Kuo R.C."/>
            <person name="Labutti K."/>
            <person name="Haridas S."/>
            <person name="Kuo A."/>
            <person name="Salamov A."/>
            <person name="Ahrendt S.R."/>
            <person name="Lipzen A."/>
            <person name="Sullivan W."/>
            <person name="Andreopoulos W.B."/>
            <person name="Clum A."/>
            <person name="Lindquist E."/>
            <person name="Daum C."/>
            <person name="Ramamoorthy G.K."/>
            <person name="Gryganskyi A."/>
            <person name="Culley D."/>
            <person name="Magnuson J.K."/>
            <person name="James T.Y."/>
            <person name="O'Malley M.A."/>
            <person name="Stajich J.E."/>
            <person name="Spatafora J.W."/>
            <person name="Visel A."/>
            <person name="Grigoriev I.V."/>
        </authorList>
    </citation>
    <scope>NUCLEOTIDE SEQUENCE [LARGE SCALE GENOMIC DNA]</scope>
    <source>
        <strain evidence="7 8">PL171</strain>
    </source>
</reference>
<gene>
    <name evidence="7" type="ORF">BCR44DRAFT_46910</name>
</gene>
<evidence type="ECO:0000259" key="6">
    <source>
        <dbReference type="Pfam" id="PF23138"/>
    </source>
</evidence>
<keyword evidence="2" id="KW-0970">Cilium biogenesis/degradation</keyword>
<dbReference type="GO" id="GO:0036064">
    <property type="term" value="C:ciliary basal body"/>
    <property type="evidence" value="ECO:0007669"/>
    <property type="project" value="InterPro"/>
</dbReference>
<feature type="region of interest" description="Disordered" evidence="4">
    <location>
        <begin position="576"/>
        <end position="619"/>
    </location>
</feature>
<dbReference type="GO" id="GO:0060271">
    <property type="term" value="P:cilium assembly"/>
    <property type="evidence" value="ECO:0007669"/>
    <property type="project" value="InterPro"/>
</dbReference>
<dbReference type="STRING" id="765915.A0A1Y2H850"/>
<evidence type="ECO:0000313" key="7">
    <source>
        <dbReference type="EMBL" id="ORZ30131.1"/>
    </source>
</evidence>